<dbReference type="Proteomes" id="UP001152797">
    <property type="component" value="Unassembled WGS sequence"/>
</dbReference>
<dbReference type="AlphaFoldDB" id="A0A9P1BGX8"/>
<feature type="region of interest" description="Disordered" evidence="1">
    <location>
        <begin position="271"/>
        <end position="295"/>
    </location>
</feature>
<evidence type="ECO:0000313" key="4">
    <source>
        <dbReference type="Proteomes" id="UP001152797"/>
    </source>
</evidence>
<comment type="caution">
    <text evidence="2">The sequence shown here is derived from an EMBL/GenBank/DDBJ whole genome shotgun (WGS) entry which is preliminary data.</text>
</comment>
<organism evidence="2">
    <name type="scientific">Cladocopium goreaui</name>
    <dbReference type="NCBI Taxonomy" id="2562237"/>
    <lineage>
        <taxon>Eukaryota</taxon>
        <taxon>Sar</taxon>
        <taxon>Alveolata</taxon>
        <taxon>Dinophyceae</taxon>
        <taxon>Suessiales</taxon>
        <taxon>Symbiodiniaceae</taxon>
        <taxon>Cladocopium</taxon>
    </lineage>
</organism>
<dbReference type="EMBL" id="CAMXCT010000058">
    <property type="protein sequence ID" value="CAI3973186.1"/>
    <property type="molecule type" value="Genomic_DNA"/>
</dbReference>
<keyword evidence="4" id="KW-1185">Reference proteome</keyword>
<dbReference type="EMBL" id="CAMXCT020000058">
    <property type="protein sequence ID" value="CAL1126561.1"/>
    <property type="molecule type" value="Genomic_DNA"/>
</dbReference>
<feature type="compositionally biased region" description="Polar residues" evidence="1">
    <location>
        <begin position="39"/>
        <end position="50"/>
    </location>
</feature>
<protein>
    <submittedName>
        <fullName evidence="2">Uncharacterized protein</fullName>
    </submittedName>
</protein>
<feature type="region of interest" description="Disordered" evidence="1">
    <location>
        <begin position="370"/>
        <end position="402"/>
    </location>
</feature>
<evidence type="ECO:0000313" key="3">
    <source>
        <dbReference type="EMBL" id="CAL1126561.1"/>
    </source>
</evidence>
<dbReference type="OrthoDB" id="446370at2759"/>
<dbReference type="EMBL" id="CAMXCT030000058">
    <property type="protein sequence ID" value="CAL4760498.1"/>
    <property type="molecule type" value="Genomic_DNA"/>
</dbReference>
<reference evidence="2" key="1">
    <citation type="submission" date="2022-10" db="EMBL/GenBank/DDBJ databases">
        <authorList>
            <person name="Chen Y."/>
            <person name="Dougan E. K."/>
            <person name="Chan C."/>
            <person name="Rhodes N."/>
            <person name="Thang M."/>
        </authorList>
    </citation>
    <scope>NUCLEOTIDE SEQUENCE</scope>
</reference>
<feature type="compositionally biased region" description="Polar residues" evidence="1">
    <location>
        <begin position="58"/>
        <end position="68"/>
    </location>
</feature>
<name>A0A9P1BGX8_9DINO</name>
<gene>
    <name evidence="2" type="ORF">C1SCF055_LOCUS1709</name>
</gene>
<evidence type="ECO:0000256" key="1">
    <source>
        <dbReference type="SAM" id="MobiDB-lite"/>
    </source>
</evidence>
<feature type="region of interest" description="Disordered" evidence="1">
    <location>
        <begin position="231"/>
        <end position="255"/>
    </location>
</feature>
<reference evidence="3" key="2">
    <citation type="submission" date="2024-04" db="EMBL/GenBank/DDBJ databases">
        <authorList>
            <person name="Chen Y."/>
            <person name="Shah S."/>
            <person name="Dougan E. K."/>
            <person name="Thang M."/>
            <person name="Chan C."/>
        </authorList>
    </citation>
    <scope>NUCLEOTIDE SEQUENCE [LARGE SCALE GENOMIC DNA]</scope>
</reference>
<proteinExistence type="predicted"/>
<feature type="region of interest" description="Disordered" evidence="1">
    <location>
        <begin position="423"/>
        <end position="475"/>
    </location>
</feature>
<evidence type="ECO:0000313" key="2">
    <source>
        <dbReference type="EMBL" id="CAI3973186.1"/>
    </source>
</evidence>
<accession>A0A9P1BGX8</accession>
<feature type="region of interest" description="Disordered" evidence="1">
    <location>
        <begin position="1"/>
        <end position="108"/>
    </location>
</feature>
<feature type="compositionally biased region" description="Polar residues" evidence="1">
    <location>
        <begin position="274"/>
        <end position="295"/>
    </location>
</feature>
<feature type="compositionally biased region" description="Polar residues" evidence="1">
    <location>
        <begin position="239"/>
        <end position="254"/>
    </location>
</feature>
<sequence length="503" mass="55435">MVGLQAWPAEVKLPNSVQSPKSSRKPEPVTPKQRKQAAYASSMSFDSGSLTADHKNPQDPSRQLQVSTDTEKARGPPLKVRVSIPSPRDCKVSPDGDEQSTVRIPKDPKATDQLGLAKTCHFQFHVAYLQDFARGSGVVQITDGSPKKGESRSPKKKASVQFFVEDEPAEVMANRVDLKTASEYWTQSTNMSSLDPRGELIRNKEARDSWTQLSSGARKQRDLVSQVLGGTPKAANLGAPQSSPEPLSPRNLSPRNYAVHETRLPLSAREQKANEMTTSESQLNGFASPTAKSLSPRSAAMKSFCDGGNDGFRRSNCQFTDLTGRVETSPRTPRRSELQDTAGVYWMNPSTEKSRKIAERQGRANVETTGSLIHHQGAEVDVANLSPRSAPESPQQRKVRQEERACYDAASWKQASSELARRRRELQTSKSMGALPDSDGALSPSDRKRAHLASGQMREGIGDRRQKQEVQPPMDPVLMYMHLPANSPRARKVKEQSSSVCFF</sequence>